<keyword evidence="3" id="KW-1185">Reference proteome</keyword>
<reference evidence="3" key="1">
    <citation type="submission" date="2013-11" db="EMBL/GenBank/DDBJ databases">
        <authorList>
            <person name="Hoang H.T."/>
            <person name="Killian M.L."/>
            <person name="Madson D.M."/>
            <person name="Arruda P.H.E."/>
            <person name="Sun D."/>
            <person name="Schwartz K.J."/>
            <person name="Yoon K."/>
        </authorList>
    </citation>
    <scope>NUCLEOTIDE SEQUENCE [LARGE SCALE GENOMIC DNA]</scope>
    <source>
        <strain evidence="3">CDK2</strain>
    </source>
</reference>
<feature type="region of interest" description="Disordered" evidence="1">
    <location>
        <begin position="102"/>
        <end position="259"/>
    </location>
</feature>
<sequence>MNDNRHTDGSGTEPIKNARSSKESVEDGWKSELVDGGVDEARAEDIVSMLQSSTELVLGSPSEDEVDEALRTAIEETDLEQYGAEQPRRLTSALLRVLDEWQDGTRAPPVAAAPRTAPTAWDDRTNGEPQRTGGTAHATGADETTHEDGAAETPDDPDAEESVTTVQGDPISPDPDLEPQADPGQEGIAGGAGPINDEQGVVEDAVDATRDAGAQASAADDSSAATDTPSTETAQPEGQADQSGGTGADDSTAADRHQQIDLAKTIAHIQFDRNEDVINSWTEQPAELVEDEITSFAVSAVNVYRDMVKNTLFPEMSDSEQELLYEKLVEDRIREQWNSE</sequence>
<dbReference type="AlphaFoldDB" id="A0A0P7H7E3"/>
<feature type="compositionally biased region" description="Low complexity" evidence="1">
    <location>
        <begin position="211"/>
        <end position="234"/>
    </location>
</feature>
<evidence type="ECO:0000313" key="2">
    <source>
        <dbReference type="EMBL" id="KPN29280.1"/>
    </source>
</evidence>
<evidence type="ECO:0000313" key="3">
    <source>
        <dbReference type="Proteomes" id="UP000050535"/>
    </source>
</evidence>
<dbReference type="Proteomes" id="UP000050535">
    <property type="component" value="Unassembled WGS sequence"/>
</dbReference>
<name>A0A0P7H7E3_9EURY</name>
<comment type="caution">
    <text evidence="2">The sequence shown here is derived from an EMBL/GenBank/DDBJ whole genome shotgun (WGS) entry which is preliminary data.</text>
</comment>
<protein>
    <submittedName>
        <fullName evidence="2">Uncharacterized protein</fullName>
    </submittedName>
</protein>
<dbReference type="EMBL" id="LGUC01000002">
    <property type="protein sequence ID" value="KPN29280.1"/>
    <property type="molecule type" value="Genomic_DNA"/>
</dbReference>
<dbReference type="RefSeq" id="WP_054585016.1">
    <property type="nucleotide sequence ID" value="NZ_LGUC01000002.1"/>
</dbReference>
<feature type="compositionally biased region" description="Low complexity" evidence="1">
    <location>
        <begin position="105"/>
        <end position="120"/>
    </location>
</feature>
<feature type="compositionally biased region" description="Basic and acidic residues" evidence="1">
    <location>
        <begin position="20"/>
        <end position="29"/>
    </location>
</feature>
<feature type="region of interest" description="Disordered" evidence="1">
    <location>
        <begin position="1"/>
        <end position="29"/>
    </location>
</feature>
<gene>
    <name evidence="2" type="ORF">SY89_03514</name>
</gene>
<organism evidence="2 3">
    <name type="scientific">Halolamina pelagica</name>
    <dbReference type="NCBI Taxonomy" id="699431"/>
    <lineage>
        <taxon>Archaea</taxon>
        <taxon>Methanobacteriati</taxon>
        <taxon>Methanobacteriota</taxon>
        <taxon>Stenosarchaea group</taxon>
        <taxon>Halobacteria</taxon>
        <taxon>Halobacteriales</taxon>
        <taxon>Haloferacaceae</taxon>
    </lineage>
</organism>
<accession>A0A0P7H7E3</accession>
<proteinExistence type="predicted"/>
<evidence type="ECO:0000256" key="1">
    <source>
        <dbReference type="SAM" id="MobiDB-lite"/>
    </source>
</evidence>